<gene>
    <name evidence="1" type="ORF">FGL95_29065</name>
</gene>
<comment type="caution">
    <text evidence="1">The sequence shown here is derived from an EMBL/GenBank/DDBJ whole genome shotgun (WGS) entry which is preliminary data.</text>
</comment>
<name>A0A848KR82_9NOCA</name>
<evidence type="ECO:0000313" key="2">
    <source>
        <dbReference type="Proteomes" id="UP000535543"/>
    </source>
</evidence>
<dbReference type="AlphaFoldDB" id="A0A848KR82"/>
<reference evidence="1 2" key="1">
    <citation type="submission" date="2019-05" db="EMBL/GenBank/DDBJ databases">
        <authorList>
            <person name="Lee S.D."/>
        </authorList>
    </citation>
    <scope>NUCLEOTIDE SEQUENCE [LARGE SCALE GENOMIC DNA]</scope>
    <source>
        <strain evidence="1 2">YC2-7</strain>
    </source>
</reference>
<evidence type="ECO:0000313" key="1">
    <source>
        <dbReference type="EMBL" id="NMN99082.1"/>
    </source>
</evidence>
<proteinExistence type="predicted"/>
<reference evidence="1 2" key="2">
    <citation type="submission" date="2020-06" db="EMBL/GenBank/DDBJ databases">
        <title>Antribacter stalactiti gen. nov., sp. nov., a new member of the family Nacardiaceae isolated from a cave.</title>
        <authorList>
            <person name="Kim I.S."/>
        </authorList>
    </citation>
    <scope>NUCLEOTIDE SEQUENCE [LARGE SCALE GENOMIC DNA]</scope>
    <source>
        <strain evidence="1 2">YC2-7</strain>
    </source>
</reference>
<dbReference type="EMBL" id="VCQU01000014">
    <property type="protein sequence ID" value="NMN99082.1"/>
    <property type="molecule type" value="Genomic_DNA"/>
</dbReference>
<sequence length="76" mass="8244">MGVVADIEHTISNLTLDGLPNVTVGTYTATQILDAHTLAIVVLAHRYSDLIEQTIKDQTLGTTEITALRDVITVRI</sequence>
<dbReference type="Proteomes" id="UP000535543">
    <property type="component" value="Unassembled WGS sequence"/>
</dbReference>
<accession>A0A848KR82</accession>
<organism evidence="1 2">
    <name type="scientific">Antrihabitans stalactiti</name>
    <dbReference type="NCBI Taxonomy" id="2584121"/>
    <lineage>
        <taxon>Bacteria</taxon>
        <taxon>Bacillati</taxon>
        <taxon>Actinomycetota</taxon>
        <taxon>Actinomycetes</taxon>
        <taxon>Mycobacteriales</taxon>
        <taxon>Nocardiaceae</taxon>
        <taxon>Antrihabitans</taxon>
    </lineage>
</organism>
<dbReference type="RefSeq" id="WP_169594023.1">
    <property type="nucleotide sequence ID" value="NZ_VCQU01000014.1"/>
</dbReference>
<keyword evidence="2" id="KW-1185">Reference proteome</keyword>
<protein>
    <submittedName>
        <fullName evidence="1">Uncharacterized protein</fullName>
    </submittedName>
</protein>